<proteinExistence type="predicted"/>
<sequence>MVATMRWCLNFRCFLLNGLLALHNAAPHMRSGMTCNNAIELKRKKKPYLNSVMVGDDDGIPQTEHRYSKKLREMEERRNRENLPKEIRETEYPPHHVIHLRLPLRSLRAIALHEKQKLSQHARRHRLVLAPLRLRAQREQRTSGILRRAVGDLQDYLYQHRHHERVRYKLTSAEVFGRSCCKRESSERMKEANNYSRKGKSMSSYWSYIFPSVGFKGSKISNHQSVSVRSNFENFDKDGDRSDKYVDSSPMSNGKDLLKGKSNDKDQATRNSSRSSEVFEEVNEQHSPNIPKRPLPNFTDGSTVIYLELNEFFESCLPNIVKGCQRVLLYSTLKHGISLRTLLRNSDKLSGPGLLIVGDMHLAEFGGLLDYPLQPTAKRKHQ</sequence>
<keyword evidence="2" id="KW-0732">Signal</keyword>
<evidence type="ECO:0000256" key="1">
    <source>
        <dbReference type="SAM" id="MobiDB-lite"/>
    </source>
</evidence>
<name>A0A445F285_GLYSO</name>
<organism evidence="4 5">
    <name type="scientific">Glycine soja</name>
    <name type="common">Wild soybean</name>
    <dbReference type="NCBI Taxonomy" id="3848"/>
    <lineage>
        <taxon>Eukaryota</taxon>
        <taxon>Viridiplantae</taxon>
        <taxon>Streptophyta</taxon>
        <taxon>Embryophyta</taxon>
        <taxon>Tracheophyta</taxon>
        <taxon>Spermatophyta</taxon>
        <taxon>Magnoliopsida</taxon>
        <taxon>eudicotyledons</taxon>
        <taxon>Gunneridae</taxon>
        <taxon>Pentapetalae</taxon>
        <taxon>rosids</taxon>
        <taxon>fabids</taxon>
        <taxon>Fabales</taxon>
        <taxon>Fabaceae</taxon>
        <taxon>Papilionoideae</taxon>
        <taxon>50 kb inversion clade</taxon>
        <taxon>NPAAA clade</taxon>
        <taxon>indigoferoid/millettioid clade</taxon>
        <taxon>Phaseoleae</taxon>
        <taxon>Glycine</taxon>
        <taxon>Glycine subgen. Soja</taxon>
    </lineage>
</organism>
<dbReference type="PANTHER" id="PTHR23354">
    <property type="entry name" value="NUCLEOLAR PROTEIN 7/ESTROGEN RECEPTOR COACTIVATOR-RELATED"/>
    <property type="match status" value="1"/>
</dbReference>
<evidence type="ECO:0000256" key="2">
    <source>
        <dbReference type="SAM" id="SignalP"/>
    </source>
</evidence>
<dbReference type="Proteomes" id="UP000289340">
    <property type="component" value="Chromosome 20"/>
</dbReference>
<dbReference type="PROSITE" id="PS51886">
    <property type="entry name" value="TLDC"/>
    <property type="match status" value="1"/>
</dbReference>
<protein>
    <recommendedName>
        <fullName evidence="3">TLDc domain-containing protein</fullName>
    </recommendedName>
</protein>
<feature type="compositionally biased region" description="Basic and acidic residues" evidence="1">
    <location>
        <begin position="256"/>
        <end position="268"/>
    </location>
</feature>
<evidence type="ECO:0000313" key="5">
    <source>
        <dbReference type="Proteomes" id="UP000289340"/>
    </source>
</evidence>
<dbReference type="EMBL" id="QZWG01000020">
    <property type="protein sequence ID" value="RZB42965.1"/>
    <property type="molecule type" value="Genomic_DNA"/>
</dbReference>
<dbReference type="Pfam" id="PF07534">
    <property type="entry name" value="TLD"/>
    <property type="match status" value="1"/>
</dbReference>
<keyword evidence="5" id="KW-1185">Reference proteome</keyword>
<feature type="region of interest" description="Disordered" evidence="1">
    <location>
        <begin position="239"/>
        <end position="295"/>
    </location>
</feature>
<feature type="domain" description="TLDc" evidence="3">
    <location>
        <begin position="303"/>
        <end position="382"/>
    </location>
</feature>
<feature type="chain" id="PRO_5019227237" description="TLDc domain-containing protein" evidence="2">
    <location>
        <begin position="26"/>
        <end position="382"/>
    </location>
</feature>
<dbReference type="InterPro" id="IPR006571">
    <property type="entry name" value="TLDc_dom"/>
</dbReference>
<feature type="non-terminal residue" evidence="4">
    <location>
        <position position="382"/>
    </location>
</feature>
<dbReference type="AlphaFoldDB" id="A0A445F285"/>
<accession>A0A445F285</accession>
<gene>
    <name evidence="4" type="ORF">D0Y65_053533</name>
</gene>
<reference evidence="4 5" key="1">
    <citation type="submission" date="2018-09" db="EMBL/GenBank/DDBJ databases">
        <title>A high-quality reference genome of wild soybean provides a powerful tool to mine soybean genomes.</title>
        <authorList>
            <person name="Xie M."/>
            <person name="Chung C.Y.L."/>
            <person name="Li M.-W."/>
            <person name="Wong F.-L."/>
            <person name="Chan T.-F."/>
            <person name="Lam H.-M."/>
        </authorList>
    </citation>
    <scope>NUCLEOTIDE SEQUENCE [LARGE SCALE GENOMIC DNA]</scope>
    <source>
        <strain evidence="5">cv. W05</strain>
        <tissue evidence="4">Hypocotyl of etiolated seedlings</tissue>
    </source>
</reference>
<feature type="signal peptide" evidence="2">
    <location>
        <begin position="1"/>
        <end position="25"/>
    </location>
</feature>
<evidence type="ECO:0000259" key="3">
    <source>
        <dbReference type="PROSITE" id="PS51886"/>
    </source>
</evidence>
<comment type="caution">
    <text evidence="4">The sequence shown here is derived from an EMBL/GenBank/DDBJ whole genome shotgun (WGS) entry which is preliminary data.</text>
</comment>
<dbReference type="PANTHER" id="PTHR23354:SF74">
    <property type="entry name" value="TLD-DOMAIN CONTAINING NUCLEOLAR PROTEIN"/>
    <property type="match status" value="1"/>
</dbReference>
<evidence type="ECO:0000313" key="4">
    <source>
        <dbReference type="EMBL" id="RZB42965.1"/>
    </source>
</evidence>